<name>A0ABW7URT9_9ACTN</name>
<organism evidence="2 3">
    <name type="scientific">Streptomyces pathocidini</name>
    <dbReference type="NCBI Taxonomy" id="1650571"/>
    <lineage>
        <taxon>Bacteria</taxon>
        <taxon>Bacillati</taxon>
        <taxon>Actinomycetota</taxon>
        <taxon>Actinomycetes</taxon>
        <taxon>Kitasatosporales</taxon>
        <taxon>Streptomycetaceae</taxon>
        <taxon>Streptomyces</taxon>
    </lineage>
</organism>
<proteinExistence type="predicted"/>
<evidence type="ECO:0000259" key="1">
    <source>
        <dbReference type="Pfam" id="PF18593"/>
    </source>
</evidence>
<dbReference type="Pfam" id="PF18593">
    <property type="entry name" value="CdiI_2"/>
    <property type="match status" value="1"/>
</dbReference>
<evidence type="ECO:0000313" key="3">
    <source>
        <dbReference type="Proteomes" id="UP001611548"/>
    </source>
</evidence>
<protein>
    <submittedName>
        <fullName evidence="2">Contact-dependent growth inhibition system immunity protein</fullName>
    </submittedName>
</protein>
<accession>A0ABW7URT9</accession>
<gene>
    <name evidence="2" type="ORF">ACH429_14675</name>
</gene>
<evidence type="ECO:0000313" key="2">
    <source>
        <dbReference type="EMBL" id="MFI1965333.1"/>
    </source>
</evidence>
<comment type="caution">
    <text evidence="2">The sequence shown here is derived from an EMBL/GenBank/DDBJ whole genome shotgun (WGS) entry which is preliminary data.</text>
</comment>
<keyword evidence="3" id="KW-1185">Reference proteome</keyword>
<reference evidence="2 3" key="1">
    <citation type="submission" date="2024-10" db="EMBL/GenBank/DDBJ databases">
        <title>The Natural Products Discovery Center: Release of the First 8490 Sequenced Strains for Exploring Actinobacteria Biosynthetic Diversity.</title>
        <authorList>
            <person name="Kalkreuter E."/>
            <person name="Kautsar S.A."/>
            <person name="Yang D."/>
            <person name="Bader C.D."/>
            <person name="Teijaro C.N."/>
            <person name="Fluegel L."/>
            <person name="Davis C.M."/>
            <person name="Simpson J.R."/>
            <person name="Lauterbach L."/>
            <person name="Steele A.D."/>
            <person name="Gui C."/>
            <person name="Meng S."/>
            <person name="Li G."/>
            <person name="Viehrig K."/>
            <person name="Ye F."/>
            <person name="Su P."/>
            <person name="Kiefer A.F."/>
            <person name="Nichols A."/>
            <person name="Cepeda A.J."/>
            <person name="Yan W."/>
            <person name="Fan B."/>
            <person name="Jiang Y."/>
            <person name="Adhikari A."/>
            <person name="Zheng C.-J."/>
            <person name="Schuster L."/>
            <person name="Cowan T.M."/>
            <person name="Smanski M.J."/>
            <person name="Chevrette M.G."/>
            <person name="De Carvalho L.P.S."/>
            <person name="Shen B."/>
        </authorList>
    </citation>
    <scope>NUCLEOTIDE SEQUENCE [LARGE SCALE GENOMIC DNA]</scope>
    <source>
        <strain evidence="2 3">NPDC020327</strain>
    </source>
</reference>
<dbReference type="EMBL" id="JBIRWE010000005">
    <property type="protein sequence ID" value="MFI1965333.1"/>
    <property type="molecule type" value="Genomic_DNA"/>
</dbReference>
<dbReference type="InterPro" id="IPR041129">
    <property type="entry name" value="CdiI_2"/>
</dbReference>
<dbReference type="RefSeq" id="WP_055473980.1">
    <property type="nucleotide sequence ID" value="NZ_JBIRWE010000005.1"/>
</dbReference>
<feature type="domain" description="CdiI immunity protein" evidence="1">
    <location>
        <begin position="128"/>
        <end position="214"/>
    </location>
</feature>
<sequence>MSHPRDLAAYERFPALHELLDSYASDGYIFTDTADRPGPALQAYARLAHDSPDRLELVLREIDDLLRIGLFSEEIADDVDLLPHIEPPAGVTVEQCLRVIRDHLVRMGDGEFLVQFTAPETSWEWRARFPELHQLLGAYFHQDFSLDYDSHQEALDDYLSGASTADIRQAADQIRAFLSLIGTDQELGRAAQTLGLEVYSPKGVPLRQWLTDISVLFDRRIEN</sequence>
<dbReference type="Proteomes" id="UP001611548">
    <property type="component" value="Unassembled WGS sequence"/>
</dbReference>